<dbReference type="PANTHER" id="PTHR12220">
    <property type="entry name" value="50S/60S RIBOSOMAL PROTEIN L16"/>
    <property type="match status" value="1"/>
</dbReference>
<reference evidence="6 7" key="1">
    <citation type="journal article" date="2014" name="Genome Announc.">
        <title>Complete Genome Sequence of Mycoplasma ovis Strain Michigan, a Hemoplasma of Sheep with Two Distinct 16S rRNA Genes.</title>
        <authorList>
            <person name="Deshuillers P.L."/>
            <person name="Santos A.P."/>
            <person name="do Nascimento N.C."/>
            <person name="Hampel J.A."/>
            <person name="Bergin I.L."/>
            <person name="Dyson M.C."/>
            <person name="Messick J.B."/>
        </authorList>
    </citation>
    <scope>NUCLEOTIDE SEQUENCE [LARGE SCALE GENOMIC DNA]</scope>
    <source>
        <strain evidence="6 7">Michigan</strain>
    </source>
</reference>
<dbReference type="SUPFAM" id="SSF54686">
    <property type="entry name" value="Ribosomal protein L16p/L10e"/>
    <property type="match status" value="1"/>
</dbReference>
<evidence type="ECO:0000256" key="1">
    <source>
        <dbReference type="ARBA" id="ARBA00008931"/>
    </source>
</evidence>
<dbReference type="InterPro" id="IPR036920">
    <property type="entry name" value="Ribosomal_uL16_sf"/>
</dbReference>
<comment type="similarity">
    <text evidence="1 4">Belongs to the universal ribosomal protein uL16 family.</text>
</comment>
<evidence type="ECO:0000256" key="4">
    <source>
        <dbReference type="RuleBase" id="RU004413"/>
    </source>
</evidence>
<name>A0ABM5P0V0_9MOLU</name>
<evidence type="ECO:0000256" key="2">
    <source>
        <dbReference type="ARBA" id="ARBA00022980"/>
    </source>
</evidence>
<dbReference type="EMBL" id="CP006935">
    <property type="protein sequence ID" value="AHC39976.1"/>
    <property type="molecule type" value="Genomic_DNA"/>
</dbReference>
<keyword evidence="5" id="KW-0699">rRNA-binding</keyword>
<evidence type="ECO:0000313" key="7">
    <source>
        <dbReference type="Proteomes" id="UP000018745"/>
    </source>
</evidence>
<proteinExistence type="inferred from homology"/>
<accession>A0ABM5P0V0</accession>
<dbReference type="InterPro" id="IPR047873">
    <property type="entry name" value="Ribosomal_uL16"/>
</dbReference>
<sequence>MHPKKTKWRKPHKISYEGQAKGNKYLSFGSAGLRALEGAWITERQLESARIAISKRLGKSGKMWIRVFPHLSLTKKPLEVRMGSGKGAPDHWVATVKIGTILFEVEGLNKEDVATTFYKAGAKLPIKTEVVYREISK</sequence>
<organism evidence="6 7">
    <name type="scientific">Mycoplasma ovis str. Michigan</name>
    <dbReference type="NCBI Taxonomy" id="1415773"/>
    <lineage>
        <taxon>Bacteria</taxon>
        <taxon>Bacillati</taxon>
        <taxon>Mycoplasmatota</taxon>
        <taxon>Mollicutes</taxon>
        <taxon>Mycoplasmataceae</taxon>
        <taxon>Mycoplasma</taxon>
    </lineage>
</organism>
<keyword evidence="5" id="KW-0820">tRNA-binding</keyword>
<evidence type="ECO:0000256" key="3">
    <source>
        <dbReference type="ARBA" id="ARBA00023274"/>
    </source>
</evidence>
<dbReference type="PANTHER" id="PTHR12220:SF13">
    <property type="entry name" value="LARGE RIBOSOMAL SUBUNIT PROTEIN UL16M"/>
    <property type="match status" value="1"/>
</dbReference>
<keyword evidence="5" id="KW-0694">RNA-binding</keyword>
<dbReference type="InterPro" id="IPR000114">
    <property type="entry name" value="Ribosomal_uL16_bact-type"/>
</dbReference>
<dbReference type="CDD" id="cd01433">
    <property type="entry name" value="Ribosomal_L16_L10e"/>
    <property type="match status" value="1"/>
</dbReference>
<dbReference type="PRINTS" id="PR00060">
    <property type="entry name" value="RIBOSOMALL16"/>
</dbReference>
<dbReference type="RefSeq" id="WP_024071296.1">
    <property type="nucleotide sequence ID" value="NC_023062.1"/>
</dbReference>
<keyword evidence="3 4" id="KW-0687">Ribonucleoprotein</keyword>
<dbReference type="PROSITE" id="PS00701">
    <property type="entry name" value="RIBOSOMAL_L16_2"/>
    <property type="match status" value="1"/>
</dbReference>
<keyword evidence="2 4" id="KW-0689">Ribosomal protein</keyword>
<protein>
    <recommendedName>
        <fullName evidence="5">50S ribosomal protein L16</fullName>
    </recommendedName>
</protein>
<gene>
    <name evidence="6" type="ORF">OVS_02620</name>
</gene>
<comment type="subunit">
    <text evidence="5">Part of the 50S ribosomal subunit.</text>
</comment>
<evidence type="ECO:0000313" key="6">
    <source>
        <dbReference type="EMBL" id="AHC39976.1"/>
    </source>
</evidence>
<evidence type="ECO:0000256" key="5">
    <source>
        <dbReference type="RuleBase" id="RU004414"/>
    </source>
</evidence>
<dbReference type="NCBIfam" id="TIGR01164">
    <property type="entry name" value="rplP_bact"/>
    <property type="match status" value="1"/>
</dbReference>
<dbReference type="Pfam" id="PF00252">
    <property type="entry name" value="Ribosomal_L16"/>
    <property type="match status" value="1"/>
</dbReference>
<keyword evidence="7" id="KW-1185">Reference proteome</keyword>
<comment type="function">
    <text evidence="5">Binds 23S rRNA and is also seen to make contacts with the A and possibly P site tRNAs.</text>
</comment>
<dbReference type="Proteomes" id="UP000018745">
    <property type="component" value="Chromosome"/>
</dbReference>
<dbReference type="InterPro" id="IPR020798">
    <property type="entry name" value="Ribosomal_uL16_CS"/>
</dbReference>
<dbReference type="Gene3D" id="3.90.1170.10">
    <property type="entry name" value="Ribosomal protein L10e/L16"/>
    <property type="match status" value="1"/>
</dbReference>
<dbReference type="PROSITE" id="PS00586">
    <property type="entry name" value="RIBOSOMAL_L16_1"/>
    <property type="match status" value="1"/>
</dbReference>
<dbReference type="InterPro" id="IPR016180">
    <property type="entry name" value="Ribosomal_uL16_dom"/>
</dbReference>
<dbReference type="GO" id="GO:0005840">
    <property type="term" value="C:ribosome"/>
    <property type="evidence" value="ECO:0007669"/>
    <property type="project" value="UniProtKB-KW"/>
</dbReference>